<dbReference type="Proteomes" id="UP000235653">
    <property type="component" value="Unassembled WGS sequence"/>
</dbReference>
<dbReference type="EMBL" id="JQAN02000014">
    <property type="protein sequence ID" value="PPD57390.1"/>
    <property type="molecule type" value="Genomic_DNA"/>
</dbReference>
<keyword evidence="3" id="KW-1185">Reference proteome</keyword>
<feature type="transmembrane region" description="Helical" evidence="1">
    <location>
        <begin position="85"/>
        <end position="104"/>
    </location>
</feature>
<proteinExistence type="predicted"/>
<keyword evidence="1" id="KW-0472">Membrane</keyword>
<organism evidence="2 3">
    <name type="scientific">Dehalogenimonas etheniformans</name>
    <dbReference type="NCBI Taxonomy" id="1536648"/>
    <lineage>
        <taxon>Bacteria</taxon>
        <taxon>Bacillati</taxon>
        <taxon>Chloroflexota</taxon>
        <taxon>Dehalococcoidia</taxon>
        <taxon>Dehalococcoidales</taxon>
        <taxon>Dehalococcoidaceae</taxon>
        <taxon>Dehalogenimonas</taxon>
    </lineage>
</organism>
<name>A0A2P5P519_9CHLR</name>
<sequence>MSTASIKSAGLILATVNISNIRDRAKFELKTLGKSTRPIGRQAANALCLGFPAVFLLGTTALEIYQPGYNRLTSTISELVWGPAGWLENILFLVFAITLALFALRLRTAFIPLAAASLGFVLIAIFPTRAIGGEITMISLIHEYSAQGIALALPAACFLLAKKLDNNEKHRFLVTCSITAGVIGIAVNICGFLALHNESAWVGAAERLIVLNGLFWLQLAGIHLWLLQKDTTTAQPPKHYRSSRFSTAPCPAANPVSTAATVQNDTSRWY</sequence>
<keyword evidence="1" id="KW-0812">Transmembrane</keyword>
<feature type="transmembrane region" description="Helical" evidence="1">
    <location>
        <begin position="44"/>
        <end position="65"/>
    </location>
</feature>
<feature type="transmembrane region" description="Helical" evidence="1">
    <location>
        <begin position="208"/>
        <end position="227"/>
    </location>
</feature>
<dbReference type="InterPro" id="IPR009339">
    <property type="entry name" value="DUF998"/>
</dbReference>
<reference evidence="2 3" key="1">
    <citation type="journal article" date="2017" name="ISME J.">
        <title>Grape pomace compost harbors organohalide-respiring Dehalogenimonas species with novel reductive dehalogenase genes.</title>
        <authorList>
            <person name="Yang Y."/>
            <person name="Higgins S.A."/>
            <person name="Yan J."/>
            <person name="Simsir B."/>
            <person name="Chourey K."/>
            <person name="Iyer R."/>
            <person name="Hettich R.L."/>
            <person name="Baldwin B."/>
            <person name="Ogles D.M."/>
            <person name="Loffler F.E."/>
        </authorList>
    </citation>
    <scope>NUCLEOTIDE SEQUENCE [LARGE SCALE GENOMIC DNA]</scope>
    <source>
        <strain evidence="2 3">GP</strain>
    </source>
</reference>
<dbReference type="AlphaFoldDB" id="A0A2P5P519"/>
<evidence type="ECO:0000313" key="2">
    <source>
        <dbReference type="EMBL" id="PPD57390.1"/>
    </source>
</evidence>
<feature type="transmembrane region" description="Helical" evidence="1">
    <location>
        <begin position="173"/>
        <end position="196"/>
    </location>
</feature>
<evidence type="ECO:0000256" key="1">
    <source>
        <dbReference type="SAM" id="Phobius"/>
    </source>
</evidence>
<gene>
    <name evidence="2" type="ORF">JP09_010155</name>
</gene>
<accession>A0A2P5P519</accession>
<feature type="transmembrane region" description="Helical" evidence="1">
    <location>
        <begin position="111"/>
        <end position="132"/>
    </location>
</feature>
<evidence type="ECO:0000313" key="3">
    <source>
        <dbReference type="Proteomes" id="UP000235653"/>
    </source>
</evidence>
<feature type="transmembrane region" description="Helical" evidence="1">
    <location>
        <begin position="144"/>
        <end position="161"/>
    </location>
</feature>
<dbReference type="Pfam" id="PF06197">
    <property type="entry name" value="DUF998"/>
    <property type="match status" value="1"/>
</dbReference>
<dbReference type="OrthoDB" id="8159487at2"/>
<keyword evidence="1" id="KW-1133">Transmembrane helix</keyword>
<comment type="caution">
    <text evidence="2">The sequence shown here is derived from an EMBL/GenBank/DDBJ whole genome shotgun (WGS) entry which is preliminary data.</text>
</comment>
<protein>
    <submittedName>
        <fullName evidence="2">DUF998 domain-containing protein</fullName>
    </submittedName>
</protein>